<dbReference type="RefSeq" id="WP_105915913.1">
    <property type="nucleotide sequence ID" value="NZ_JAODBZ010000021.1"/>
</dbReference>
<evidence type="ECO:0008006" key="3">
    <source>
        <dbReference type="Google" id="ProtNLM"/>
    </source>
</evidence>
<gene>
    <name evidence="1" type="ORF">CJ673_09305</name>
</gene>
<dbReference type="InterPro" id="IPR010982">
    <property type="entry name" value="Lambda_DNA-bd_dom_sf"/>
</dbReference>
<name>A0A2S9T4A3_9BACT</name>
<dbReference type="Proteomes" id="UP000238281">
    <property type="component" value="Unassembled WGS sequence"/>
</dbReference>
<accession>A0A2S9T4A3</accession>
<dbReference type="Gene3D" id="1.10.260.40">
    <property type="entry name" value="lambda repressor-like DNA-binding domains"/>
    <property type="match status" value="1"/>
</dbReference>
<comment type="caution">
    <text evidence="1">The sequence shown here is derived from an EMBL/GenBank/DDBJ whole genome shotgun (WGS) entry which is preliminary data.</text>
</comment>
<dbReference type="EMBL" id="NXGE01000007">
    <property type="protein sequence ID" value="PRM93662.1"/>
    <property type="molecule type" value="Genomic_DNA"/>
</dbReference>
<reference evidence="1 2" key="1">
    <citation type="submission" date="2017-09" db="EMBL/GenBank/DDBJ databases">
        <title>Reassesment of A. cryaerophilus.</title>
        <authorList>
            <person name="Perez-Cataluna A."/>
            <person name="Collado L."/>
            <person name="Salgado O."/>
            <person name="Lefinanco V."/>
            <person name="Figueras M.J."/>
        </authorList>
    </citation>
    <scope>NUCLEOTIDE SEQUENCE [LARGE SCALE GENOMIC DNA]</scope>
    <source>
        <strain evidence="1 2">LMG 10210</strain>
    </source>
</reference>
<sequence length="136" mass="15236">MNIEILIGKLLNYYQIRTLNDLAIKLDTTQSTISGWKARNAIGALTDTVANKAPEALEYIFSPETNVNNFQNSKNALAQAFGGKNTNNYNENIQSDNAEIDKNILKLLDTLYSFAKTNNKIDELKTDLSSLLPKYM</sequence>
<proteinExistence type="predicted"/>
<evidence type="ECO:0000313" key="2">
    <source>
        <dbReference type="Proteomes" id="UP000238281"/>
    </source>
</evidence>
<evidence type="ECO:0000313" key="1">
    <source>
        <dbReference type="EMBL" id="PRM93662.1"/>
    </source>
</evidence>
<organism evidence="1 2">
    <name type="scientific">Aliarcobacter cryaerophilus</name>
    <dbReference type="NCBI Taxonomy" id="28198"/>
    <lineage>
        <taxon>Bacteria</taxon>
        <taxon>Pseudomonadati</taxon>
        <taxon>Campylobacterota</taxon>
        <taxon>Epsilonproteobacteria</taxon>
        <taxon>Campylobacterales</taxon>
        <taxon>Arcobacteraceae</taxon>
        <taxon>Aliarcobacter</taxon>
    </lineage>
</organism>
<protein>
    <recommendedName>
        <fullName evidence="3">Bacteriophage CI repressor</fullName>
    </recommendedName>
</protein>
<dbReference type="AlphaFoldDB" id="A0A2S9T4A3"/>
<dbReference type="GO" id="GO:0003677">
    <property type="term" value="F:DNA binding"/>
    <property type="evidence" value="ECO:0007669"/>
    <property type="project" value="InterPro"/>
</dbReference>